<keyword evidence="4" id="KW-0677">Repeat</keyword>
<dbReference type="InterPro" id="IPR030225">
    <property type="entry name" value="SCAP"/>
</dbReference>
<evidence type="ECO:0000256" key="9">
    <source>
        <dbReference type="PROSITE-ProRule" id="PRU00221"/>
    </source>
</evidence>
<feature type="repeat" description="WD" evidence="9">
    <location>
        <begin position="172"/>
        <end position="211"/>
    </location>
</feature>
<dbReference type="GO" id="GO:0032936">
    <property type="term" value="C:SREBP-SCAP complex"/>
    <property type="evidence" value="ECO:0007669"/>
    <property type="project" value="TreeGrafter"/>
</dbReference>
<dbReference type="InterPro" id="IPR001680">
    <property type="entry name" value="WD40_rpt"/>
</dbReference>
<evidence type="ECO:0000313" key="14">
    <source>
        <dbReference type="Proteomes" id="UP000027135"/>
    </source>
</evidence>
<evidence type="ECO:0000256" key="11">
    <source>
        <dbReference type="SAM" id="Phobius"/>
    </source>
</evidence>
<organism evidence="13 14">
    <name type="scientific">Zootermopsis nevadensis</name>
    <name type="common">Dampwood termite</name>
    <dbReference type="NCBI Taxonomy" id="136037"/>
    <lineage>
        <taxon>Eukaryota</taxon>
        <taxon>Metazoa</taxon>
        <taxon>Ecdysozoa</taxon>
        <taxon>Arthropoda</taxon>
        <taxon>Hexapoda</taxon>
        <taxon>Insecta</taxon>
        <taxon>Pterygota</taxon>
        <taxon>Neoptera</taxon>
        <taxon>Polyneoptera</taxon>
        <taxon>Dictyoptera</taxon>
        <taxon>Blattodea</taxon>
        <taxon>Blattoidea</taxon>
        <taxon>Termitoidae</taxon>
        <taxon>Termopsidae</taxon>
        <taxon>Zootermopsis</taxon>
    </lineage>
</organism>
<dbReference type="InterPro" id="IPR057042">
    <property type="entry name" value="Beta-prop_SCAP"/>
</dbReference>
<protein>
    <submittedName>
        <fullName evidence="13">Sterol regulatory element-binding protein cleavage-activating protein</fullName>
    </submittedName>
</protein>
<keyword evidence="5" id="KW-0256">Endoplasmic reticulum</keyword>
<evidence type="ECO:0000256" key="5">
    <source>
        <dbReference type="ARBA" id="ARBA00022824"/>
    </source>
</evidence>
<dbReference type="InterPro" id="IPR015943">
    <property type="entry name" value="WD40/YVTN_repeat-like_dom_sf"/>
</dbReference>
<dbReference type="GO" id="GO:0000139">
    <property type="term" value="C:Golgi membrane"/>
    <property type="evidence" value="ECO:0007669"/>
    <property type="project" value="InterPro"/>
</dbReference>
<keyword evidence="3 11" id="KW-0812">Transmembrane</keyword>
<reference evidence="13 14" key="1">
    <citation type="journal article" date="2014" name="Nat. Commun.">
        <title>Molecular traces of alternative social organization in a termite genome.</title>
        <authorList>
            <person name="Terrapon N."/>
            <person name="Li C."/>
            <person name="Robertson H.M."/>
            <person name="Ji L."/>
            <person name="Meng X."/>
            <person name="Booth W."/>
            <person name="Chen Z."/>
            <person name="Childers C.P."/>
            <person name="Glastad K.M."/>
            <person name="Gokhale K."/>
            <person name="Gowin J."/>
            <person name="Gronenberg W."/>
            <person name="Hermansen R.A."/>
            <person name="Hu H."/>
            <person name="Hunt B.G."/>
            <person name="Huylmans A.K."/>
            <person name="Khalil S.M."/>
            <person name="Mitchell R.D."/>
            <person name="Munoz-Torres M.C."/>
            <person name="Mustard J.A."/>
            <person name="Pan H."/>
            <person name="Reese J.T."/>
            <person name="Scharf M.E."/>
            <person name="Sun F."/>
            <person name="Vogel H."/>
            <person name="Xiao J."/>
            <person name="Yang W."/>
            <person name="Yang Z."/>
            <person name="Yang Z."/>
            <person name="Zhou J."/>
            <person name="Zhu J."/>
            <person name="Brent C.S."/>
            <person name="Elsik C.G."/>
            <person name="Goodisman M.A."/>
            <person name="Liberles D.A."/>
            <person name="Roe R.M."/>
            <person name="Vargo E.L."/>
            <person name="Vilcinskas A."/>
            <person name="Wang J."/>
            <person name="Bornberg-Bauer E."/>
            <person name="Korb J."/>
            <person name="Zhang G."/>
            <person name="Liebig J."/>
        </authorList>
    </citation>
    <scope>NUCLEOTIDE SEQUENCE [LARGE SCALE GENOMIC DNA]</scope>
    <source>
        <tissue evidence="13">Whole organism</tissue>
    </source>
</reference>
<dbReference type="GO" id="GO:0032933">
    <property type="term" value="P:SREBP signaling pathway"/>
    <property type="evidence" value="ECO:0007669"/>
    <property type="project" value="InterPro"/>
</dbReference>
<accession>A0A067REF2</accession>
<dbReference type="InterPro" id="IPR036322">
    <property type="entry name" value="WD40_repeat_dom_sf"/>
</dbReference>
<dbReference type="STRING" id="136037.A0A067REF2"/>
<dbReference type="AlphaFoldDB" id="A0A067REF2"/>
<dbReference type="InParanoid" id="A0A067REF2"/>
<evidence type="ECO:0000256" key="10">
    <source>
        <dbReference type="SAM" id="MobiDB-lite"/>
    </source>
</evidence>
<evidence type="ECO:0000256" key="6">
    <source>
        <dbReference type="ARBA" id="ARBA00022989"/>
    </source>
</evidence>
<dbReference type="PROSITE" id="PS00678">
    <property type="entry name" value="WD_REPEATS_1"/>
    <property type="match status" value="1"/>
</dbReference>
<dbReference type="PROSITE" id="PS50082">
    <property type="entry name" value="WD_REPEATS_2"/>
    <property type="match status" value="3"/>
</dbReference>
<dbReference type="GO" id="GO:0045540">
    <property type="term" value="P:regulation of cholesterol biosynthetic process"/>
    <property type="evidence" value="ECO:0007669"/>
    <property type="project" value="TreeGrafter"/>
</dbReference>
<feature type="repeat" description="WD" evidence="9">
    <location>
        <begin position="700"/>
        <end position="739"/>
    </location>
</feature>
<dbReference type="PANTHER" id="PTHR46378">
    <property type="entry name" value="STEROL REGULATORY ELEMENT-BINDING PROTEIN CLEAVAGE-ACTIVATING PROTEIN"/>
    <property type="match status" value="1"/>
</dbReference>
<dbReference type="GO" id="GO:0005789">
    <property type="term" value="C:endoplasmic reticulum membrane"/>
    <property type="evidence" value="ECO:0007669"/>
    <property type="project" value="UniProtKB-SubCell"/>
</dbReference>
<evidence type="ECO:0000256" key="8">
    <source>
        <dbReference type="ARBA" id="ARBA00023180"/>
    </source>
</evidence>
<comment type="subcellular location">
    <subcellularLocation>
        <location evidence="1">Endoplasmic reticulum membrane</location>
        <topology evidence="1">Multi-pass membrane protein</topology>
    </subcellularLocation>
</comment>
<sequence>MGCDPWRRLSHYHWPAILSLYNISLSGHYISILPPIRLSHAVSSEQARALRNPNEKAVQHFQWHALAAALDPLDFSDGGETGNGPRVSITSVGGSVPSGEVPFVPSSPMELFLTAVLCIISIVVLAYTMVMLYRCVCSRNYAEWRASWAGDGESVTSDGTTQVVMEAVPLVLDGHPQEVECLATDGSMVVSSCLGGQLRVWDSISGEALAVVDRRIYFLAMQRDPDTADLEEPPLSDYESGSPPSRGERTGMGDDSSPLLSHHKKHSVLWNLPDLRPVININFTGNKVGDCDASNQVRDVCTSGFDFTSRFQNLYEEHRKSLESDVNEDGSWSSPSVKEAHPNKPAVHLQNIVSSPSKRTLETMVSKSCQCQDPGDICGIIQHQKFQGGASLCDAERYKRDVSGSKCCDKVAPQALESVSSDCSSFSPDSYHRRQTDTDFYEVLCGVDSANLTADHSSPVNTGSTSSRAAKAERRQPRALCHVRESLTVGCCAQQTPPIWCLDCHENLIAVGCASGRLEFWEGSTGTFKCLFEDGSGVGITSVKIIGNRVVAAKLSGVVDFLELESYSYGRQMDWGFTAYRRTHVRSGSTGSIMDWNTIRDRKGSDEDLRCIQLKTVRAHQQPITVLDSEGGRVLTGSKDHTLKVFRLEDQLPLYTLHGHSGPVTCLFMDRISPMMSGSGSQDGLLCVWDLLTGACMYSLQAHDGSVMALTYSASYVISLGTDDRLCVWERFQGHLLNTIQVSHTYCTSMVMLTHNLLITSKQGSLVVWDVRTGDAVRVVKLGDSDGSVFVKQILLLRDSVACDYSNQLRIVHFPLVLTDKCE</sequence>
<dbReference type="InterPro" id="IPR019775">
    <property type="entry name" value="WD40_repeat_CS"/>
</dbReference>
<evidence type="ECO:0000256" key="3">
    <source>
        <dbReference type="ARBA" id="ARBA00022692"/>
    </source>
</evidence>
<evidence type="ECO:0000256" key="2">
    <source>
        <dbReference type="ARBA" id="ARBA00022574"/>
    </source>
</evidence>
<dbReference type="Pfam" id="PF24017">
    <property type="entry name" value="Beta-prop_SCAP"/>
    <property type="match status" value="1"/>
</dbReference>
<feature type="repeat" description="WD" evidence="9">
    <location>
        <begin position="657"/>
        <end position="699"/>
    </location>
</feature>
<keyword evidence="8" id="KW-0325">Glycoprotein</keyword>
<feature type="transmembrane region" description="Helical" evidence="11">
    <location>
        <begin position="111"/>
        <end position="133"/>
    </location>
</feature>
<dbReference type="SUPFAM" id="SSF50978">
    <property type="entry name" value="WD40 repeat-like"/>
    <property type="match status" value="2"/>
</dbReference>
<feature type="domain" description="SCAP beta-propeller" evidence="12">
    <location>
        <begin position="436"/>
        <end position="812"/>
    </location>
</feature>
<dbReference type="EMBL" id="KK852521">
    <property type="protein sequence ID" value="KDR22117.1"/>
    <property type="molecule type" value="Genomic_DNA"/>
</dbReference>
<evidence type="ECO:0000313" key="13">
    <source>
        <dbReference type="EMBL" id="KDR22117.1"/>
    </source>
</evidence>
<keyword evidence="7 11" id="KW-0472">Membrane</keyword>
<dbReference type="Proteomes" id="UP000027135">
    <property type="component" value="Unassembled WGS sequence"/>
</dbReference>
<evidence type="ECO:0000256" key="7">
    <source>
        <dbReference type="ARBA" id="ARBA00023136"/>
    </source>
</evidence>
<evidence type="ECO:0000256" key="1">
    <source>
        <dbReference type="ARBA" id="ARBA00004477"/>
    </source>
</evidence>
<keyword evidence="6 11" id="KW-1133">Transmembrane helix</keyword>
<dbReference type="eggNOG" id="KOG1933">
    <property type="taxonomic scope" value="Eukaryota"/>
</dbReference>
<proteinExistence type="predicted"/>
<dbReference type="PANTHER" id="PTHR46378:SF1">
    <property type="entry name" value="STEROL REGULATORY ELEMENT-BINDING PROTEIN CLEAVAGE-ACTIVATING PROTEIN"/>
    <property type="match status" value="1"/>
</dbReference>
<feature type="region of interest" description="Disordered" evidence="10">
    <location>
        <begin position="227"/>
        <end position="260"/>
    </location>
</feature>
<name>A0A067REF2_ZOONE</name>
<dbReference type="Gene3D" id="2.130.10.10">
    <property type="entry name" value="YVTN repeat-like/Quinoprotein amine dehydrogenase"/>
    <property type="match status" value="2"/>
</dbReference>
<gene>
    <name evidence="13" type="ORF">L798_02080</name>
</gene>
<dbReference type="GO" id="GO:0032934">
    <property type="term" value="F:sterol binding"/>
    <property type="evidence" value="ECO:0007669"/>
    <property type="project" value="InterPro"/>
</dbReference>
<keyword evidence="14" id="KW-1185">Reference proteome</keyword>
<dbReference type="Pfam" id="PF00400">
    <property type="entry name" value="WD40"/>
    <property type="match status" value="1"/>
</dbReference>
<dbReference type="SMART" id="SM00320">
    <property type="entry name" value="WD40"/>
    <property type="match status" value="6"/>
</dbReference>
<evidence type="ECO:0000259" key="12">
    <source>
        <dbReference type="Pfam" id="PF24017"/>
    </source>
</evidence>
<keyword evidence="2 9" id="KW-0853">WD repeat</keyword>
<evidence type="ECO:0000256" key="4">
    <source>
        <dbReference type="ARBA" id="ARBA00022737"/>
    </source>
</evidence>